<dbReference type="PANTHER" id="PTHR34473">
    <property type="entry name" value="UPF0699 TRANSMEMBRANE PROTEIN YDBS"/>
    <property type="match status" value="1"/>
</dbReference>
<feature type="transmembrane region" description="Helical" evidence="2">
    <location>
        <begin position="349"/>
        <end position="376"/>
    </location>
</feature>
<dbReference type="STRING" id="366584.SAMN05216377_105101"/>
<keyword evidence="2" id="KW-0812">Transmembrane</keyword>
<gene>
    <name evidence="4" type="ORF">SAMN05216377_105101</name>
</gene>
<name>A0A1G7LJ46_PSEOR</name>
<dbReference type="InterPro" id="IPR014529">
    <property type="entry name" value="UCP026631"/>
</dbReference>
<sequence>MEDDPGEWASLDSRTVPASGVVATVTAAVVGAAAVVAVATRAPEAAGVAALWTLAAAVVLVLGTVSWAWARWRGAAYRVTPERVELHTGTLVRRRRSLPLDRVRTVDVTAGPVLRAFGLVVLRIGTGQQRGRGEATLALRPVDRMDAERLRSLLLDRMRSAGGPPAGPADGRIAELDPRWLRYGVLTAATPLLGVAVTLLLVVGLDPVPVWLALVLVLPVGAAAALVLYAETWSGFRLDREPGDTLRVRRGVVTTRSISLEERRLAGVELVEPLGARLAGAARVDAVATGLLVGGTESTEHRTLLPTSPRRLAERVVAVILGESRAPTAAALAPHPAAARQRRLRRAAVAVAVPVIALALTGIPALMITAAVLLVVGGPLAAALAVDLARGLGHAVSGDYLVVRAGSLRRSTVALRRTGVVGWTVRQTVLQRRRGLVTVVATTAAGRGAFHAHDVDARAGVRLAAAATPRLVVPFVAGDQARVAAARGEQDQARAEERRDPGEPVERDEIEQHQLADGRRHQHQARHP</sequence>
<feature type="domain" description="YdbS-like PH" evidence="3">
    <location>
        <begin position="393"/>
        <end position="454"/>
    </location>
</feature>
<feature type="transmembrane region" description="Helical" evidence="2">
    <location>
        <begin position="210"/>
        <end position="230"/>
    </location>
</feature>
<feature type="domain" description="YdbS-like PH" evidence="3">
    <location>
        <begin position="72"/>
        <end position="150"/>
    </location>
</feature>
<feature type="transmembrane region" description="Helical" evidence="2">
    <location>
        <begin position="180"/>
        <end position="204"/>
    </location>
</feature>
<feature type="transmembrane region" description="Helical" evidence="2">
    <location>
        <begin position="45"/>
        <end position="70"/>
    </location>
</feature>
<dbReference type="PANTHER" id="PTHR34473:SF2">
    <property type="entry name" value="UPF0699 TRANSMEMBRANE PROTEIN YDBT"/>
    <property type="match status" value="1"/>
</dbReference>
<accession>A0A1G7LJ46</accession>
<evidence type="ECO:0000259" key="3">
    <source>
        <dbReference type="Pfam" id="PF03703"/>
    </source>
</evidence>
<feature type="region of interest" description="Disordered" evidence="1">
    <location>
        <begin position="484"/>
        <end position="528"/>
    </location>
</feature>
<evidence type="ECO:0000313" key="5">
    <source>
        <dbReference type="Proteomes" id="UP000198967"/>
    </source>
</evidence>
<keyword evidence="5" id="KW-1185">Reference proteome</keyword>
<dbReference type="AlphaFoldDB" id="A0A1G7LJ46"/>
<keyword evidence="2" id="KW-0472">Membrane</keyword>
<organism evidence="4 5">
    <name type="scientific">Pseudonocardia oroxyli</name>
    <dbReference type="NCBI Taxonomy" id="366584"/>
    <lineage>
        <taxon>Bacteria</taxon>
        <taxon>Bacillati</taxon>
        <taxon>Actinomycetota</taxon>
        <taxon>Actinomycetes</taxon>
        <taxon>Pseudonocardiales</taxon>
        <taxon>Pseudonocardiaceae</taxon>
        <taxon>Pseudonocardia</taxon>
    </lineage>
</organism>
<evidence type="ECO:0000256" key="2">
    <source>
        <dbReference type="SAM" id="Phobius"/>
    </source>
</evidence>
<protein>
    <submittedName>
        <fullName evidence="4">Putative membrane protein</fullName>
    </submittedName>
</protein>
<keyword evidence="2" id="KW-1133">Transmembrane helix</keyword>
<feature type="transmembrane region" description="Helical" evidence="2">
    <location>
        <begin position="20"/>
        <end position="39"/>
    </location>
</feature>
<evidence type="ECO:0000256" key="1">
    <source>
        <dbReference type="SAM" id="MobiDB-lite"/>
    </source>
</evidence>
<dbReference type="Pfam" id="PF03703">
    <property type="entry name" value="bPH_2"/>
    <property type="match status" value="2"/>
</dbReference>
<reference evidence="4 5" key="1">
    <citation type="submission" date="2016-10" db="EMBL/GenBank/DDBJ databases">
        <authorList>
            <person name="de Groot N.N."/>
        </authorList>
    </citation>
    <scope>NUCLEOTIDE SEQUENCE [LARGE SCALE GENOMIC DNA]</scope>
    <source>
        <strain evidence="4 5">CGMCC 4.3143</strain>
    </source>
</reference>
<dbReference type="Proteomes" id="UP000198967">
    <property type="component" value="Unassembled WGS sequence"/>
</dbReference>
<evidence type="ECO:0000313" key="4">
    <source>
        <dbReference type="EMBL" id="SDF49528.1"/>
    </source>
</evidence>
<dbReference type="InterPro" id="IPR005182">
    <property type="entry name" value="YdbS-like_PH"/>
</dbReference>
<dbReference type="EMBL" id="FNBE01000005">
    <property type="protein sequence ID" value="SDF49528.1"/>
    <property type="molecule type" value="Genomic_DNA"/>
</dbReference>
<feature type="compositionally biased region" description="Basic and acidic residues" evidence="1">
    <location>
        <begin position="488"/>
        <end position="519"/>
    </location>
</feature>
<proteinExistence type="predicted"/>
<dbReference type="PIRSF" id="PIRSF026631">
    <property type="entry name" value="UCP026631"/>
    <property type="match status" value="1"/>
</dbReference>